<keyword evidence="2" id="KW-1185">Reference proteome</keyword>
<protein>
    <submittedName>
        <fullName evidence="1">Uncharacterized protein</fullName>
    </submittedName>
</protein>
<organism evidence="1 2">
    <name type="scientific">Scortum barcoo</name>
    <name type="common">barcoo grunter</name>
    <dbReference type="NCBI Taxonomy" id="214431"/>
    <lineage>
        <taxon>Eukaryota</taxon>
        <taxon>Metazoa</taxon>
        <taxon>Chordata</taxon>
        <taxon>Craniata</taxon>
        <taxon>Vertebrata</taxon>
        <taxon>Euteleostomi</taxon>
        <taxon>Actinopterygii</taxon>
        <taxon>Neopterygii</taxon>
        <taxon>Teleostei</taxon>
        <taxon>Neoteleostei</taxon>
        <taxon>Acanthomorphata</taxon>
        <taxon>Eupercaria</taxon>
        <taxon>Centrarchiformes</taxon>
        <taxon>Terapontoidei</taxon>
        <taxon>Terapontidae</taxon>
        <taxon>Scortum</taxon>
    </lineage>
</organism>
<evidence type="ECO:0000313" key="1">
    <source>
        <dbReference type="EMBL" id="KAI3358280.1"/>
    </source>
</evidence>
<evidence type="ECO:0000313" key="2">
    <source>
        <dbReference type="Proteomes" id="UP000831701"/>
    </source>
</evidence>
<gene>
    <name evidence="1" type="ORF">L3Q82_003278</name>
</gene>
<dbReference type="Proteomes" id="UP000831701">
    <property type="component" value="Chromosome 18"/>
</dbReference>
<sequence>MNKAVKEEPRVHQLIESGVFIRDTFLQVSPLSVPSTRITVSGVPPFIPNQLSETELRRFGKFASGFKTQVFMFLDSPAQTLEVSFRVKHGDGSYLAVDAASMVVTTFTADVTAGAMAGAVSTAGKAPGTASAAGETGVVLGSAKIKAAIQNLETNIKNIEKGLQRDSDPTVSHLLQEKRLELTSFLQRESKGGSCQVSFPPAKRHRRPSSFFSNLERSVAQTKQMTCIGEMRGLAMDFYVGLFGAEQWSMQRREELLEGLPSAQPGRESCSGLEALMVGQWRDQAVPRLPDGLEWGKEGLNVLGVFLGSEGFQNKNWEGVKEKVCAWLSKWTWLLPQLSYKGKSSGCQQLGRFDSLAQADCSDTTKRPGRGCAENHLGLFLVWCGHCKKLAPDFEKAASRLKGTVQLAKVDCTANSETCGRFGVSGYPTLKIFRNGKDSGPYDGPRTADGIYHYMKKQTGPDSVHLKTEEDLQTFINHYDASIIGVFSGEDSPHLSEFLRAAGLLREQFRFAHTLDVELGEKYGVNSECVLLFRPPRLANKFEDDVVVFRDYLTIGSLRRFIRDHIYGLCPHMTVENKDRLRVRDLLTAYYDLDYHHNPRGSNYWRNRVMKVASKYAGRALTFSVANKKDFLSELEDDFGLGTSDGGELPFVTIRTKLGHKYTMREEFTRDGQSLERFLDDYFAGRLKRFVKSEPLPEKNAAAVQVVVAESFDDVVNDPKKDVLIQFYSPSCPHCKKLEPVYRELADTVRHIRLTIIITIIIVIIIIVIITIIVVVIITIIIVIIIITISITIITIITIIIIIITSSSSSSLSSP</sequence>
<proteinExistence type="predicted"/>
<name>A0ACB8VRG9_9TELE</name>
<reference evidence="1" key="1">
    <citation type="submission" date="2022-04" db="EMBL/GenBank/DDBJ databases">
        <title>Jade perch genome.</title>
        <authorList>
            <person name="Chao B."/>
        </authorList>
    </citation>
    <scope>NUCLEOTIDE SEQUENCE</scope>
    <source>
        <strain evidence="1">CB-2022</strain>
    </source>
</reference>
<comment type="caution">
    <text evidence="1">The sequence shown here is derived from an EMBL/GenBank/DDBJ whole genome shotgun (WGS) entry which is preliminary data.</text>
</comment>
<accession>A0ACB8VRG9</accession>
<dbReference type="EMBL" id="CM041548">
    <property type="protein sequence ID" value="KAI3358280.1"/>
    <property type="molecule type" value="Genomic_DNA"/>
</dbReference>